<comment type="caution">
    <text evidence="1">The sequence shown here is derived from an EMBL/GenBank/DDBJ whole genome shotgun (WGS) entry which is preliminary data.</text>
</comment>
<accession>A0ACB9JXN1</accession>
<evidence type="ECO:0000313" key="2">
    <source>
        <dbReference type="Proteomes" id="UP001056120"/>
    </source>
</evidence>
<dbReference type="Proteomes" id="UP001056120">
    <property type="component" value="Linkage Group LG02"/>
</dbReference>
<keyword evidence="2" id="KW-1185">Reference proteome</keyword>
<reference evidence="2" key="1">
    <citation type="journal article" date="2022" name="Mol. Ecol. Resour.">
        <title>The genomes of chicory, endive, great burdock and yacon provide insights into Asteraceae palaeo-polyploidization history and plant inulin production.</title>
        <authorList>
            <person name="Fan W."/>
            <person name="Wang S."/>
            <person name="Wang H."/>
            <person name="Wang A."/>
            <person name="Jiang F."/>
            <person name="Liu H."/>
            <person name="Zhao H."/>
            <person name="Xu D."/>
            <person name="Zhang Y."/>
        </authorList>
    </citation>
    <scope>NUCLEOTIDE SEQUENCE [LARGE SCALE GENOMIC DNA]</scope>
    <source>
        <strain evidence="2">cv. Yunnan</strain>
    </source>
</reference>
<dbReference type="EMBL" id="CM042019">
    <property type="protein sequence ID" value="KAI3824723.1"/>
    <property type="molecule type" value="Genomic_DNA"/>
</dbReference>
<protein>
    <submittedName>
        <fullName evidence="1">Uncharacterized protein</fullName>
    </submittedName>
</protein>
<evidence type="ECO:0000313" key="1">
    <source>
        <dbReference type="EMBL" id="KAI3824723.1"/>
    </source>
</evidence>
<reference evidence="1 2" key="2">
    <citation type="journal article" date="2022" name="Mol. Ecol. Resour.">
        <title>The genomes of chicory, endive, great burdock and yacon provide insights into Asteraceae paleo-polyploidization history and plant inulin production.</title>
        <authorList>
            <person name="Fan W."/>
            <person name="Wang S."/>
            <person name="Wang H."/>
            <person name="Wang A."/>
            <person name="Jiang F."/>
            <person name="Liu H."/>
            <person name="Zhao H."/>
            <person name="Xu D."/>
            <person name="Zhang Y."/>
        </authorList>
    </citation>
    <scope>NUCLEOTIDE SEQUENCE [LARGE SCALE GENOMIC DNA]</scope>
    <source>
        <strain evidence="2">cv. Yunnan</strain>
        <tissue evidence="1">Leaves</tissue>
    </source>
</reference>
<gene>
    <name evidence="1" type="ORF">L1987_06194</name>
</gene>
<organism evidence="1 2">
    <name type="scientific">Smallanthus sonchifolius</name>
    <dbReference type="NCBI Taxonomy" id="185202"/>
    <lineage>
        <taxon>Eukaryota</taxon>
        <taxon>Viridiplantae</taxon>
        <taxon>Streptophyta</taxon>
        <taxon>Embryophyta</taxon>
        <taxon>Tracheophyta</taxon>
        <taxon>Spermatophyta</taxon>
        <taxon>Magnoliopsida</taxon>
        <taxon>eudicotyledons</taxon>
        <taxon>Gunneridae</taxon>
        <taxon>Pentapetalae</taxon>
        <taxon>asterids</taxon>
        <taxon>campanulids</taxon>
        <taxon>Asterales</taxon>
        <taxon>Asteraceae</taxon>
        <taxon>Asteroideae</taxon>
        <taxon>Heliantheae alliance</taxon>
        <taxon>Millerieae</taxon>
        <taxon>Smallanthus</taxon>
    </lineage>
</organism>
<sequence length="98" mass="11433">MFMFLSTATIRKRQTRGSDNKFEDGETDKSKKLRDVYCGGDSQESTRFYSGVRDCRWTRKARKRSKYLRRIQKKAFGLLNWAGPQAVRACKGADQWAE</sequence>
<proteinExistence type="predicted"/>
<name>A0ACB9JXN1_9ASTR</name>